<feature type="transmembrane region" description="Helical" evidence="1">
    <location>
        <begin position="42"/>
        <end position="64"/>
    </location>
</feature>
<keyword evidence="1" id="KW-1133">Transmembrane helix</keyword>
<accession>A0A6J5SUC9</accession>
<proteinExistence type="predicted"/>
<evidence type="ECO:0000313" key="2">
    <source>
        <dbReference type="EMBL" id="CAB4219138.1"/>
    </source>
</evidence>
<reference evidence="2" key="1">
    <citation type="submission" date="2020-05" db="EMBL/GenBank/DDBJ databases">
        <authorList>
            <person name="Chiriac C."/>
            <person name="Salcher M."/>
            <person name="Ghai R."/>
            <person name="Kavagutti S V."/>
        </authorList>
    </citation>
    <scope>NUCLEOTIDE SEQUENCE</scope>
</reference>
<evidence type="ECO:0000256" key="1">
    <source>
        <dbReference type="SAM" id="Phobius"/>
    </source>
</evidence>
<name>A0A6J5SUC9_9CAUD</name>
<dbReference type="EMBL" id="LR797474">
    <property type="protein sequence ID" value="CAB4219138.1"/>
    <property type="molecule type" value="Genomic_DNA"/>
</dbReference>
<organism evidence="2">
    <name type="scientific">uncultured Caudovirales phage</name>
    <dbReference type="NCBI Taxonomy" id="2100421"/>
    <lineage>
        <taxon>Viruses</taxon>
        <taxon>Duplodnaviria</taxon>
        <taxon>Heunggongvirae</taxon>
        <taxon>Uroviricota</taxon>
        <taxon>Caudoviricetes</taxon>
        <taxon>Peduoviridae</taxon>
        <taxon>Maltschvirus</taxon>
        <taxon>Maltschvirus maltsch</taxon>
    </lineage>
</organism>
<keyword evidence="1" id="KW-0472">Membrane</keyword>
<sequence>MKKVLRIKPYCYKTWSPAFKQIGLISPYITYNPEGHFVESGVSSWLLIVSFNILIWDFGFRIYYDLEY</sequence>
<protein>
    <submittedName>
        <fullName evidence="2">Uncharacterized protein</fullName>
    </submittedName>
</protein>
<gene>
    <name evidence="2" type="ORF">UFOVP1604_221</name>
</gene>
<keyword evidence="1" id="KW-0812">Transmembrane</keyword>